<dbReference type="HGNC" id="HGNC:18235">
    <property type="gene designation" value="EPN3"/>
</dbReference>
<dbReference type="VEuPathDB" id="HostDB:ENSG00000049283"/>
<reference evidence="1 2" key="3">
    <citation type="journal article" date="2006" name="Nature">
        <title>DNA sequence of human chromosome 17 and analysis of rearrangement in the human lineage.</title>
        <authorList>
            <person name="Zody M.C."/>
            <person name="Garber M."/>
            <person name="Adams D.J."/>
            <person name="Sharpe T."/>
            <person name="Harrow J."/>
            <person name="Lupski J.R."/>
            <person name="Nicholson C."/>
            <person name="Searle S.M."/>
            <person name="Wilming L."/>
            <person name="Young S.K."/>
            <person name="Abouelleil A."/>
            <person name="Allen N.R."/>
            <person name="Bi W."/>
            <person name="Bloom T."/>
            <person name="Borowsky M.L."/>
            <person name="Bugalter B.E."/>
            <person name="Butler J."/>
            <person name="Chang J.L."/>
            <person name="Chen C.K."/>
            <person name="Cook A."/>
            <person name="Corum B."/>
            <person name="Cuomo C.A."/>
            <person name="de Jong P.J."/>
            <person name="DeCaprio D."/>
            <person name="Dewar K."/>
            <person name="FitzGerald M."/>
            <person name="Gilbert J."/>
            <person name="Gibson R."/>
            <person name="Gnerre S."/>
            <person name="Goldstein S."/>
            <person name="Grafham D.V."/>
            <person name="Grocock R."/>
            <person name="Hafez N."/>
            <person name="Hagopian D.S."/>
            <person name="Hart E."/>
            <person name="Norman C.H."/>
            <person name="Humphray S."/>
            <person name="Jaffe D.B."/>
            <person name="Jones M."/>
            <person name="Kamal M."/>
            <person name="Khodiyar V.K."/>
            <person name="LaButti K."/>
            <person name="Laird G."/>
            <person name="Lehoczky J."/>
            <person name="Liu X."/>
            <person name="Lokyitsang T."/>
            <person name="Loveland J."/>
            <person name="Lui A."/>
            <person name="Macdonald P."/>
            <person name="Major J.E."/>
            <person name="Matthews L."/>
            <person name="Mauceli E."/>
            <person name="McCarroll S.A."/>
            <person name="Mihalev A.H."/>
            <person name="Mudge J."/>
            <person name="Nguyen C."/>
            <person name="Nicol R."/>
            <person name="O'Leary S.B."/>
            <person name="Osoegawa K."/>
            <person name="Schwartz D.C."/>
            <person name="Shaw-Smith C."/>
            <person name="Stankiewicz P."/>
            <person name="Steward C."/>
            <person name="Swarbreck D."/>
            <person name="Venkataraman V."/>
            <person name="Whittaker C.A."/>
            <person name="Yang X."/>
            <person name="Zimmer A.R."/>
            <person name="Bradley A."/>
            <person name="Hubbard T."/>
            <person name="Birren B.W."/>
            <person name="Rogers J."/>
            <person name="Lander E.S."/>
            <person name="Nusbaum C."/>
        </authorList>
    </citation>
    <scope>NUCLEOTIDE SEQUENCE [LARGE SCALE GENOMIC DNA]</scope>
</reference>
<dbReference type="HOGENOM" id="CLU_3432661_0_0_1"/>
<gene>
    <name evidence="1" type="primary">EPN3</name>
</gene>
<dbReference type="OpenTargets" id="ENSG00000049283"/>
<proteinExistence type="predicted"/>
<protein>
    <submittedName>
        <fullName evidence="1">Epsin 3</fullName>
    </submittedName>
</protein>
<dbReference type="OrthoDB" id="4033880at2759"/>
<reference evidence="1 2" key="1">
    <citation type="journal article" date="2001" name="Nature">
        <title>Initial sequencing and analysis of the human genome.</title>
        <authorList>
            <consortium name="International Human Genome Sequencing Consortium"/>
            <person name="Lander E.S."/>
            <person name="Linton L.M."/>
            <person name="Birren B."/>
            <person name="Nusbaum C."/>
            <person name="Zody M.C."/>
            <person name="Baldwin J."/>
            <person name="Devon K."/>
            <person name="Dewar K."/>
            <person name="Doyle M."/>
            <person name="FitzHugh W."/>
            <person name="Funke R."/>
            <person name="Gage D."/>
            <person name="Harris K."/>
            <person name="Heaford A."/>
            <person name="Howland J."/>
            <person name="Kann L."/>
            <person name="Lehoczky J."/>
            <person name="LeVine R."/>
            <person name="McEwan P."/>
            <person name="McKernan K."/>
            <person name="Meldrim J."/>
            <person name="Mesirov J.P."/>
            <person name="Miranda C."/>
            <person name="Morris W."/>
            <person name="Naylor J."/>
            <person name="Raymond C."/>
            <person name="Rosetti M."/>
            <person name="Santos R."/>
            <person name="Sheridan A."/>
            <person name="Sougnez C."/>
            <person name="Stange-Thomann N."/>
            <person name="Stojanovic N."/>
            <person name="Subramanian A."/>
            <person name="Wyman D."/>
            <person name="Rogers J."/>
            <person name="Sulston J."/>
            <person name="Ainscough R."/>
            <person name="Beck S."/>
            <person name="Bentley D."/>
            <person name="Burton J."/>
            <person name="Clee C."/>
            <person name="Carter N."/>
            <person name="Coulson A."/>
            <person name="Deadman R."/>
            <person name="Deloukas P."/>
            <person name="Dunham A."/>
            <person name="Dunham I."/>
            <person name="Durbin R."/>
            <person name="French L."/>
            <person name="Grafham D."/>
            <person name="Gregory S."/>
            <person name="Hubbard T."/>
            <person name="Humphray S."/>
            <person name="Hunt A."/>
            <person name="Jones M."/>
            <person name="Lloyd C."/>
            <person name="McMurray A."/>
            <person name="Matthews L."/>
            <person name="Mercer S."/>
            <person name="Milne S."/>
            <person name="Mullikin J.C."/>
            <person name="Mungall A."/>
            <person name="Plumb R."/>
            <person name="Ross M."/>
            <person name="Shownkeen R."/>
            <person name="Sims S."/>
            <person name="Waterston R.H."/>
            <person name="Wilson R.K."/>
            <person name="Hillier L.W."/>
            <person name="McPherson J.D."/>
            <person name="Marra M.A."/>
            <person name="Mardis E.R."/>
            <person name="Fulton L.A."/>
            <person name="Chinwalla A.T."/>
            <person name="Pepin K.H."/>
            <person name="Gish W.R."/>
            <person name="Chissoe S.L."/>
            <person name="Wendl M.C."/>
            <person name="Delehaunty K.D."/>
            <person name="Miner T.L."/>
            <person name="Delehaunty A."/>
            <person name="Kramer J.B."/>
            <person name="Cook L.L."/>
            <person name="Fulton R.S."/>
            <person name="Johnson D.L."/>
            <person name="Minx P.J."/>
            <person name="Clifton S.W."/>
            <person name="Hawkins T."/>
            <person name="Branscomb E."/>
            <person name="Predki P."/>
            <person name="Richardson P."/>
            <person name="Wenning S."/>
            <person name="Slezak T."/>
            <person name="Doggett N."/>
            <person name="Cheng J.F."/>
            <person name="Olsen A."/>
            <person name="Lucas S."/>
            <person name="Elkin C."/>
            <person name="Uberbacher E."/>
            <person name="Frazier M."/>
            <person name="Gibbs R.A."/>
            <person name="Muzny D.M."/>
            <person name="Scherer S.E."/>
            <person name="Bouck J.B."/>
            <person name="Sodergren E.J."/>
            <person name="Worley K.C."/>
            <person name="Rives C.M."/>
            <person name="Gorrell J.H."/>
            <person name="Metzker M.L."/>
            <person name="Naylor S.L."/>
            <person name="Kucherlapati R.S."/>
            <person name="Nelson D.L."/>
            <person name="Weinstock G.M."/>
            <person name="Sakaki Y."/>
            <person name="Fujiyama A."/>
            <person name="Hattori M."/>
            <person name="Yada T."/>
            <person name="Toyoda A."/>
            <person name="Itoh T."/>
            <person name="Kawagoe C."/>
            <person name="Watanabe H."/>
            <person name="Totoki Y."/>
            <person name="Taylor T."/>
            <person name="Weissenbach J."/>
            <person name="Heilig R."/>
            <person name="Saurin W."/>
            <person name="Artiguenave F."/>
            <person name="Brottier P."/>
            <person name="Bruls T."/>
            <person name="Pelletier E."/>
            <person name="Robert C."/>
            <person name="Wincker P."/>
            <person name="Smith D.R."/>
            <person name="Doucette-Stamm L."/>
            <person name="Rubenfield M."/>
            <person name="Weinstock K."/>
            <person name="Lee H.M."/>
            <person name="Dubois J."/>
            <person name="Rosenthal A."/>
            <person name="Platzer M."/>
            <person name="Nyakatura G."/>
            <person name="Taudien S."/>
            <person name="Rump A."/>
            <person name="Yang H."/>
            <person name="Yu J."/>
            <person name="Wang J."/>
            <person name="Huang G."/>
            <person name="Gu J."/>
            <person name="Hood L."/>
            <person name="Rowen L."/>
            <person name="Madan A."/>
            <person name="Qin S."/>
            <person name="Davis R.W."/>
            <person name="Federspiel N.A."/>
            <person name="Abola A.P."/>
            <person name="Proctor M.J."/>
            <person name="Myers R.M."/>
            <person name="Schmutz J."/>
            <person name="Dickson M."/>
            <person name="Grimwood J."/>
            <person name="Cox D.R."/>
            <person name="Olson M.V."/>
            <person name="Kaul R."/>
            <person name="Raymond C."/>
            <person name="Shimizu N."/>
            <person name="Kawasaki K."/>
            <person name="Minoshima S."/>
            <person name="Evans G.A."/>
            <person name="Athanasiou M."/>
            <person name="Schultz R."/>
            <person name="Roe B.A."/>
            <person name="Chen F."/>
            <person name="Pan H."/>
            <person name="Ramser J."/>
            <person name="Lehrach H."/>
            <person name="Reinhardt R."/>
            <person name="McCombie W.R."/>
            <person name="de la Bastide M."/>
            <person name="Dedhia N."/>
            <person name="Blocker H."/>
            <person name="Hornischer K."/>
            <person name="Nordsiek G."/>
            <person name="Agarwala R."/>
            <person name="Aravind L."/>
            <person name="Bailey J.A."/>
            <person name="Bateman A."/>
            <person name="Batzoglou S."/>
            <person name="Birney E."/>
            <person name="Bork P."/>
            <person name="Brown D.G."/>
            <person name="Burge C.B."/>
            <person name="Cerutti L."/>
            <person name="Chen H.C."/>
            <person name="Church D."/>
            <person name="Clamp M."/>
            <person name="Copley R.R."/>
            <person name="Doerks T."/>
            <person name="Eddy S.R."/>
            <person name="Eichler E.E."/>
            <person name="Furey T.S."/>
            <person name="Galagan J."/>
            <person name="Gilbert J.G."/>
            <person name="Harmon C."/>
            <person name="Hayashizaki Y."/>
            <person name="Haussler D."/>
            <person name="Hermjakob H."/>
            <person name="Hokamp K."/>
            <person name="Jang W."/>
            <person name="Johnson L.S."/>
            <person name="Jones T.A."/>
            <person name="Kasif S."/>
            <person name="Kaspryzk A."/>
            <person name="Kennedy S."/>
            <person name="Kent W.J."/>
            <person name="Kitts P."/>
            <person name="Koonin E.V."/>
            <person name="Korf I."/>
            <person name="Kulp D."/>
            <person name="Lancet D."/>
            <person name="Lowe T.M."/>
            <person name="McLysaght A."/>
            <person name="Mikkelsen T."/>
            <person name="Moran J.V."/>
            <person name="Mulder N."/>
            <person name="Pollara V.J."/>
            <person name="Ponting C.P."/>
            <person name="Schuler G."/>
            <person name="Schultz J."/>
            <person name="Slater G."/>
            <person name="Smit A.F."/>
            <person name="Stupka E."/>
            <person name="Szustakowski J."/>
            <person name="Thierry-Mieg D."/>
            <person name="Thierry-Mieg J."/>
            <person name="Wagner L."/>
            <person name="Wallis J."/>
            <person name="Wheeler R."/>
            <person name="Williams A."/>
            <person name="Wolf Y.I."/>
            <person name="Wolfe K.H."/>
            <person name="Yang S.P."/>
            <person name="Yeh R.F."/>
            <person name="Collins F."/>
            <person name="Guyer M.S."/>
            <person name="Peterson J."/>
            <person name="Felsenfeld A."/>
            <person name="Wetterstrand K.A."/>
            <person name="Patrinos A."/>
            <person name="Morgan M.J."/>
            <person name="de Jong P."/>
            <person name="Catanese J.J."/>
            <person name="Osoegawa K."/>
            <person name="Shizuya H."/>
            <person name="Choi S."/>
            <person name="Chen Y.J."/>
        </authorList>
    </citation>
    <scope>NUCLEOTIDE SEQUENCE [LARGE SCALE GENOMIC DNA]</scope>
</reference>
<reference evidence="1" key="4">
    <citation type="submission" date="2025-08" db="UniProtKB">
        <authorList>
            <consortium name="Ensembl"/>
        </authorList>
    </citation>
    <scope>IDENTIFICATION</scope>
</reference>
<accession>D6RF39</accession>
<reference evidence="1" key="5">
    <citation type="submission" date="2025-09" db="UniProtKB">
        <authorList>
            <consortium name="Ensembl"/>
        </authorList>
    </citation>
    <scope>IDENTIFICATION</scope>
</reference>
<sequence length="17" mass="1888">MSEIADLTFNTVAFTEV</sequence>
<dbReference type="GeneTree" id="ENSGT00940000158217"/>
<dbReference type="OMA" id="SGTHESA"/>
<name>D6RF39_HUMAN</name>
<dbReference type="UCSC" id="uc060hju.1">
    <property type="organism name" value="human"/>
</dbReference>
<dbReference type="Proteomes" id="UP000005640">
    <property type="component" value="Chromosome 17"/>
</dbReference>
<dbReference type="Antibodypedia" id="30580">
    <property type="antibodies" value="132 antibodies from 27 providers"/>
</dbReference>
<dbReference type="Ensembl" id="ENST00000507709.1">
    <property type="protein sequence ID" value="ENSP00000426676.1"/>
    <property type="gene ID" value="ENSG00000049283.19"/>
</dbReference>
<dbReference type="Ensembl" id="ENST00000507709.1">
    <property type="protein sequence ID" value="ENSP00000426676.1"/>
    <property type="gene ID" value="ENSG00000049283.20"/>
</dbReference>
<dbReference type="ExpressionAtlas" id="D6RF39">
    <property type="expression patterns" value="baseline and differential"/>
</dbReference>
<dbReference type="EMBL" id="AC021491">
    <property type="status" value="NOT_ANNOTATED_CDS"/>
    <property type="molecule type" value="Genomic_DNA"/>
</dbReference>
<feature type="non-terminal residue" evidence="1">
    <location>
        <position position="17"/>
    </location>
</feature>
<evidence type="ECO:0000313" key="2">
    <source>
        <dbReference type="Proteomes" id="UP000005640"/>
    </source>
</evidence>
<dbReference type="AlphaFoldDB" id="D6RF39"/>
<reference evidence="1 2" key="2">
    <citation type="journal article" date="2004" name="Nature">
        <title>Finishing the euchromatic sequence of the human genome.</title>
        <authorList>
            <consortium name="International Human Genome Sequencing Consortium"/>
        </authorList>
    </citation>
    <scope>NUCLEOTIDE SEQUENCE [LARGE SCALE GENOMIC DNA]</scope>
</reference>
<dbReference type="Bgee" id="ENSG00000049283">
    <property type="expression patterns" value="Expressed in lower esophagus mucosa and 95 other cell types or tissues"/>
</dbReference>
<organism evidence="1 2">
    <name type="scientific">Homo sapiens</name>
    <name type="common">Human</name>
    <dbReference type="NCBI Taxonomy" id="9606"/>
    <lineage>
        <taxon>Eukaryota</taxon>
        <taxon>Metazoa</taxon>
        <taxon>Chordata</taxon>
        <taxon>Craniata</taxon>
        <taxon>Vertebrata</taxon>
        <taxon>Euteleostomi</taxon>
        <taxon>Mammalia</taxon>
        <taxon>Eutheria</taxon>
        <taxon>Euarchontoglires</taxon>
        <taxon>Primates</taxon>
        <taxon>Haplorrhini</taxon>
        <taxon>Catarrhini</taxon>
        <taxon>Hominidae</taxon>
        <taxon>Homo</taxon>
    </lineage>
</organism>
<keyword evidence="2" id="KW-1185">Reference proteome</keyword>
<evidence type="ECO:0000313" key="1">
    <source>
        <dbReference type="Ensembl" id="ENSP00000426676.1"/>
    </source>
</evidence>